<comment type="caution">
    <text evidence="2">The sequence shown here is derived from an EMBL/GenBank/DDBJ whole genome shotgun (WGS) entry which is preliminary data.</text>
</comment>
<dbReference type="Pfam" id="PF09819">
    <property type="entry name" value="ABC_cobalt"/>
    <property type="match status" value="1"/>
</dbReference>
<gene>
    <name evidence="2" type="ORF">ABB05_15105</name>
</gene>
<evidence type="ECO:0000256" key="1">
    <source>
        <dbReference type="SAM" id="Phobius"/>
    </source>
</evidence>
<feature type="transmembrane region" description="Helical" evidence="1">
    <location>
        <begin position="145"/>
        <end position="164"/>
    </location>
</feature>
<feature type="transmembrane region" description="Helical" evidence="1">
    <location>
        <begin position="66"/>
        <end position="90"/>
    </location>
</feature>
<evidence type="ECO:0000313" key="3">
    <source>
        <dbReference type="Proteomes" id="UP000077881"/>
    </source>
</evidence>
<dbReference type="AlphaFoldDB" id="A0A177ZKR8"/>
<dbReference type="STRING" id="217031.ABB05_15105"/>
<keyword evidence="1" id="KW-1133">Transmembrane helix</keyword>
<name>A0A177ZKR8_9BACI</name>
<dbReference type="EMBL" id="LDJR01000056">
    <property type="protein sequence ID" value="OAK68415.1"/>
    <property type="molecule type" value="Genomic_DNA"/>
</dbReference>
<dbReference type="PIRSF" id="PIRSF037394">
    <property type="entry name" value="ABC_thiamine-permease_YkoE_prd"/>
    <property type="match status" value="1"/>
</dbReference>
<dbReference type="OrthoDB" id="8017424at2"/>
<dbReference type="PATRIC" id="fig|217031.6.peg.3249"/>
<proteinExistence type="predicted"/>
<keyword evidence="1" id="KW-0812">Transmembrane</keyword>
<feature type="transmembrane region" description="Helical" evidence="1">
    <location>
        <begin position="7"/>
        <end position="26"/>
    </location>
</feature>
<protein>
    <submittedName>
        <fullName evidence="2">Thiamine ABC transporter permease</fullName>
    </submittedName>
</protein>
<keyword evidence="1" id="KW-0472">Membrane</keyword>
<sequence>MKKLKFTDLLITIMLGVVFGITMKFWDDLYTVIKPMLPVARQLIYGMWFMVGVFAMLLIRKPGAALLSSIAAAGLSAFIGHGIEVLIYGFMQGLGAELLFAAFRYKRFGIIVAGLAGVASCVASFLLDMFYGYANLEAWALIVKYGLRVISAFLFTGVFAYFIVRALEATGVTNLIRPVAKEEYTALDE</sequence>
<keyword evidence="3" id="KW-1185">Reference proteome</keyword>
<accession>A0A177ZKR8</accession>
<reference evidence="2 3" key="1">
    <citation type="submission" date="2015-05" db="EMBL/GenBank/DDBJ databases">
        <title>Comparison of genome.</title>
        <authorList>
            <person name="Zheng Z."/>
            <person name="Sun M."/>
        </authorList>
    </citation>
    <scope>NUCLEOTIDE SEQUENCE [LARGE SCALE GENOMIC DNA]</scope>
    <source>
        <strain evidence="2 3">G25-74</strain>
    </source>
</reference>
<dbReference type="RefSeq" id="WP_057989445.1">
    <property type="nucleotide sequence ID" value="NZ_JAGGKH010000014.1"/>
</dbReference>
<organism evidence="2 3">
    <name type="scientific">Lederbergia galactosidilytica</name>
    <dbReference type="NCBI Taxonomy" id="217031"/>
    <lineage>
        <taxon>Bacteria</taxon>
        <taxon>Bacillati</taxon>
        <taxon>Bacillota</taxon>
        <taxon>Bacilli</taxon>
        <taxon>Bacillales</taxon>
        <taxon>Bacillaceae</taxon>
        <taxon>Lederbergia</taxon>
    </lineage>
</organism>
<feature type="transmembrane region" description="Helical" evidence="1">
    <location>
        <begin position="38"/>
        <end position="59"/>
    </location>
</feature>
<dbReference type="Proteomes" id="UP000077881">
    <property type="component" value="Unassembled WGS sequence"/>
</dbReference>
<dbReference type="InterPro" id="IPR017195">
    <property type="entry name" value="ABC_thiamin-permease_prd"/>
</dbReference>
<feature type="transmembrane region" description="Helical" evidence="1">
    <location>
        <begin position="110"/>
        <end position="133"/>
    </location>
</feature>
<evidence type="ECO:0000313" key="2">
    <source>
        <dbReference type="EMBL" id="OAK68415.1"/>
    </source>
</evidence>